<proteinExistence type="predicted"/>
<organism evidence="3 4">
    <name type="scientific">Syphacia muris</name>
    <dbReference type="NCBI Taxonomy" id="451379"/>
    <lineage>
        <taxon>Eukaryota</taxon>
        <taxon>Metazoa</taxon>
        <taxon>Ecdysozoa</taxon>
        <taxon>Nematoda</taxon>
        <taxon>Chromadorea</taxon>
        <taxon>Rhabditida</taxon>
        <taxon>Spirurina</taxon>
        <taxon>Oxyuridomorpha</taxon>
        <taxon>Oxyuroidea</taxon>
        <taxon>Oxyuridae</taxon>
        <taxon>Syphacia</taxon>
    </lineage>
</organism>
<feature type="compositionally biased region" description="Polar residues" evidence="1">
    <location>
        <begin position="50"/>
        <end position="61"/>
    </location>
</feature>
<dbReference type="Proteomes" id="UP000046393">
    <property type="component" value="Unplaced"/>
</dbReference>
<feature type="chain" id="PRO_5005893510" evidence="2">
    <location>
        <begin position="21"/>
        <end position="67"/>
    </location>
</feature>
<protein>
    <submittedName>
        <fullName evidence="4">Male accessory gland secretory protein</fullName>
    </submittedName>
</protein>
<evidence type="ECO:0000256" key="1">
    <source>
        <dbReference type="SAM" id="MobiDB-lite"/>
    </source>
</evidence>
<evidence type="ECO:0000256" key="2">
    <source>
        <dbReference type="SAM" id="SignalP"/>
    </source>
</evidence>
<dbReference type="AlphaFoldDB" id="A0A0N5AWP1"/>
<keyword evidence="3" id="KW-1185">Reference proteome</keyword>
<feature type="region of interest" description="Disordered" evidence="1">
    <location>
        <begin position="22"/>
        <end position="67"/>
    </location>
</feature>
<sequence length="67" mass="7358">MNAKVTVVILCVFLMAGAFAKPGKFSNSQSNSNSNSNSNERLNDGYGQQRPVSNANWTPVMNQPIRR</sequence>
<evidence type="ECO:0000313" key="3">
    <source>
        <dbReference type="Proteomes" id="UP000046393"/>
    </source>
</evidence>
<evidence type="ECO:0000313" key="4">
    <source>
        <dbReference type="WBParaSite" id="SMUV_0000934701-mRNA-1"/>
    </source>
</evidence>
<feature type="signal peptide" evidence="2">
    <location>
        <begin position="1"/>
        <end position="20"/>
    </location>
</feature>
<reference evidence="4" key="1">
    <citation type="submission" date="2017-02" db="UniProtKB">
        <authorList>
            <consortium name="WormBaseParasite"/>
        </authorList>
    </citation>
    <scope>IDENTIFICATION</scope>
</reference>
<feature type="compositionally biased region" description="Low complexity" evidence="1">
    <location>
        <begin position="26"/>
        <end position="39"/>
    </location>
</feature>
<keyword evidence="2" id="KW-0732">Signal</keyword>
<name>A0A0N5AWP1_9BILA</name>
<dbReference type="WBParaSite" id="SMUV_0000934701-mRNA-1">
    <property type="protein sequence ID" value="SMUV_0000934701-mRNA-1"/>
    <property type="gene ID" value="SMUV_0000934701"/>
</dbReference>
<accession>A0A0N5AWP1</accession>